<dbReference type="InterPro" id="IPR044730">
    <property type="entry name" value="RNase_H-like_dom_plant"/>
</dbReference>
<dbReference type="PANTHER" id="PTHR33116">
    <property type="entry name" value="REVERSE TRANSCRIPTASE ZINC-BINDING DOMAIN-CONTAINING PROTEIN-RELATED-RELATED"/>
    <property type="match status" value="1"/>
</dbReference>
<gene>
    <name evidence="2" type="ORF">HRI_001972500</name>
</gene>
<dbReference type="InterPro" id="IPR043502">
    <property type="entry name" value="DNA/RNA_pol_sf"/>
</dbReference>
<dbReference type="InterPro" id="IPR000477">
    <property type="entry name" value="RT_dom"/>
</dbReference>
<keyword evidence="3" id="KW-1185">Reference proteome</keyword>
<dbReference type="GO" id="GO:0003824">
    <property type="term" value="F:catalytic activity"/>
    <property type="evidence" value="ECO:0007669"/>
    <property type="project" value="InterPro"/>
</dbReference>
<dbReference type="CDD" id="cd01650">
    <property type="entry name" value="RT_nLTR_like"/>
    <property type="match status" value="1"/>
</dbReference>
<dbReference type="InterPro" id="IPR005135">
    <property type="entry name" value="Endo/exonuclease/phosphatase"/>
</dbReference>
<dbReference type="OrthoDB" id="1736747at2759"/>
<evidence type="ECO:0000313" key="2">
    <source>
        <dbReference type="EMBL" id="GMI83032.1"/>
    </source>
</evidence>
<evidence type="ECO:0000259" key="1">
    <source>
        <dbReference type="PROSITE" id="PS50878"/>
    </source>
</evidence>
<dbReference type="EMBL" id="BSYR01000019">
    <property type="protein sequence ID" value="GMI83032.1"/>
    <property type="molecule type" value="Genomic_DNA"/>
</dbReference>
<evidence type="ECO:0000313" key="3">
    <source>
        <dbReference type="Proteomes" id="UP001165190"/>
    </source>
</evidence>
<dbReference type="Proteomes" id="UP001165190">
    <property type="component" value="Unassembled WGS sequence"/>
</dbReference>
<dbReference type="Pfam" id="PF03372">
    <property type="entry name" value="Exo_endo_phos"/>
    <property type="match status" value="1"/>
</dbReference>
<dbReference type="CDD" id="cd06222">
    <property type="entry name" value="RNase_H_like"/>
    <property type="match status" value="1"/>
</dbReference>
<dbReference type="AlphaFoldDB" id="A0A9W7HT76"/>
<dbReference type="Pfam" id="PF13966">
    <property type="entry name" value="zf-RVT"/>
    <property type="match status" value="1"/>
</dbReference>
<dbReference type="SUPFAM" id="SSF56672">
    <property type="entry name" value="DNA/RNA polymerases"/>
    <property type="match status" value="1"/>
</dbReference>
<dbReference type="Pfam" id="PF00078">
    <property type="entry name" value="RVT_1"/>
    <property type="match status" value="1"/>
</dbReference>
<name>A0A9W7HT76_HIBTR</name>
<proteinExistence type="predicted"/>
<protein>
    <recommendedName>
        <fullName evidence="1">Reverse transcriptase domain-containing protein</fullName>
    </recommendedName>
</protein>
<dbReference type="SUPFAM" id="SSF56219">
    <property type="entry name" value="DNase I-like"/>
    <property type="match status" value="1"/>
</dbReference>
<feature type="domain" description="Reverse transcriptase" evidence="1">
    <location>
        <begin position="431"/>
        <end position="694"/>
    </location>
</feature>
<reference evidence="2" key="1">
    <citation type="submission" date="2023-05" db="EMBL/GenBank/DDBJ databases">
        <title>Genome and transcriptome analyses reveal genes involved in the formation of fine ridges on petal epidermal cells in Hibiscus trionum.</title>
        <authorList>
            <person name="Koshimizu S."/>
            <person name="Masuda S."/>
            <person name="Ishii T."/>
            <person name="Shirasu K."/>
            <person name="Hoshino A."/>
            <person name="Arita M."/>
        </authorList>
    </citation>
    <scope>NUCLEOTIDE SEQUENCE</scope>
    <source>
        <strain evidence="2">Hamamatsu line</strain>
    </source>
</reference>
<comment type="caution">
    <text evidence="2">The sequence shown here is derived from an EMBL/GenBank/DDBJ whole genome shotgun (WGS) entry which is preliminary data.</text>
</comment>
<dbReference type="InterPro" id="IPR026960">
    <property type="entry name" value="RVT-Znf"/>
</dbReference>
<dbReference type="Gene3D" id="3.60.10.10">
    <property type="entry name" value="Endonuclease/exonuclease/phosphatase"/>
    <property type="match status" value="1"/>
</dbReference>
<sequence>MKNRLLGKSFGNIEIAGSIGAAGGLITLWDPKFFIADSKIIADKFIALFGTLVNYNLRCGIYNVYAPNDPKERKLLFDQLLEVIQSSNTPAILGGDFNAVLRMEEKTGTSTNRGEISTFCEFLHTNDLMDLPLHGGEFTWFKGGNGGAASRIDRFIVAPDILHQLPNLRQIVAQSVISDHKPLILDCPKVNTGPKPFKWFSNWSEEPEVQDLIVSTVDKARKKGLGQILREIKTSLKTWASKKMEANAKSLYSLETEIANLEEELCVHGFRKEAADILKVKKSELWAILRNEEREWFQKARLKWFKEGDLNTKFFHITASLRRNRNCIDSLLVGNKIIKNQEEISKAFESHFRVCYNDKRTLPLLDLGVNLPSLDESDVRLLEAKFTAEEVWLAIKNSDGNKAPGPDGFKLDFYQKFWPTVKEKVMNFFDAVYQGKKIDKDLNHTFITLVPKVANPKCIEDYRPISLISGLYKILAKVLSKRLACVIHKVVGESQFAFTAGKQIADCALIANEVIDDLKKRKVEAIVFKADFRKAYDTIDWGFLDHCMKEMGFGVRWRNWMRFCTETTSISVLINGVPSNRFLISRGLRQGCPLSPLLLNIAGEALSALIKKAADLEILKGVYIGNTGLLISHIQFADDLILFGKAELENAMNIKRLLTLFEVCSGLKLNLKKTRIYGVNVETSTIEDWAGIIKCKTDRFPTEYLGLPLGYPTNSITMWEPIIEKVRSKLSGWKGKFLSLAGRIMLVKTVLSSMPLYYISLFRMPCSVVNRLNSLFAKFVWGPNSQRSVHWISWENMCKSVDNGGLGLVDLQMKNSALLSKWLWRFGNEPNSLWRRVVCAKYGLEVNRLLPCGPNQSKASWIWRNISKPIGVASHTFTMHIRPELGDGKSINFWEDWWTEVQNLKEEFPRIFALAIKKDGKVADFWDYIDGHRVWRVVLRRPLFDWEKEVWGSFKSTIDRAMPRLGVRDKLKWSGDSSGIYSVKSYCSLLSNVSSSVADFWRAVWRKIAPPKVETFVWRALQNRIPTLAELAKRGVNVPSSGKCFLCSLCIEFVDHLLIHCPTTWRVWQMWARLWNCYLVMPATFKKFLINWNDIADKLLHKEVWWMAFYGFSWSIWLCRNDVIFNAKLCNAQHIFDYAMAKIGFWCKCRWPEKYNSVLDFIRDPTIVNRIKTDPKNRRPRVGGWTRPNIGKVKFNVDASVRGSFGEAAIGGLARDHEGTVLMDFSERIGLSDPSGAELKAILKACQM</sequence>
<accession>A0A9W7HT76</accession>
<dbReference type="InterPro" id="IPR036691">
    <property type="entry name" value="Endo/exonu/phosph_ase_sf"/>
</dbReference>
<dbReference type="PROSITE" id="PS50878">
    <property type="entry name" value="RT_POL"/>
    <property type="match status" value="1"/>
</dbReference>
<organism evidence="2 3">
    <name type="scientific">Hibiscus trionum</name>
    <name type="common">Flower of an hour</name>
    <dbReference type="NCBI Taxonomy" id="183268"/>
    <lineage>
        <taxon>Eukaryota</taxon>
        <taxon>Viridiplantae</taxon>
        <taxon>Streptophyta</taxon>
        <taxon>Embryophyta</taxon>
        <taxon>Tracheophyta</taxon>
        <taxon>Spermatophyta</taxon>
        <taxon>Magnoliopsida</taxon>
        <taxon>eudicotyledons</taxon>
        <taxon>Gunneridae</taxon>
        <taxon>Pentapetalae</taxon>
        <taxon>rosids</taxon>
        <taxon>malvids</taxon>
        <taxon>Malvales</taxon>
        <taxon>Malvaceae</taxon>
        <taxon>Malvoideae</taxon>
        <taxon>Hibiscus</taxon>
    </lineage>
</organism>
<dbReference type="PANTHER" id="PTHR33116:SF75">
    <property type="entry name" value="RIBONUCLEASE H PROTEIN"/>
    <property type="match status" value="1"/>
</dbReference>